<reference evidence="3 4" key="1">
    <citation type="submission" date="2019-03" db="EMBL/GenBank/DDBJ databases">
        <title>Genomic Encyclopedia of Type Strains, Phase III (KMG-III): the genomes of soil and plant-associated and newly described type strains.</title>
        <authorList>
            <person name="Whitman W."/>
        </authorList>
    </citation>
    <scope>NUCLEOTIDE SEQUENCE [LARGE SCALE GENOMIC DNA]</scope>
    <source>
        <strain evidence="3 4">VKM Ac-2573</strain>
    </source>
</reference>
<sequence>MPRRRGNAGGQASNGNGSTAPTYVLDWQSPVVAELAGTLSEAAERDWLRQAHSAIAARVRPVYALNDLQAASKTIRRGRGSCSQRLAVLETLARRHGIPTRVEGIAVDGRFWYPRFSCTPWLVPHRVILAWPEFRIAGRWIPVGELFGSDDVPSKAFTNDGAETLYDAIGRTGVSWSGSCSDGACDLSGHVLETLGYFDHRDELFARHGQTLCLTARTLGEPLMAHRSAGAR</sequence>
<dbReference type="AlphaFoldDB" id="A0A4R8C766"/>
<accession>A0A4R8C766</accession>
<proteinExistence type="predicted"/>
<evidence type="ECO:0000259" key="2">
    <source>
        <dbReference type="Pfam" id="PF01841"/>
    </source>
</evidence>
<feature type="region of interest" description="Disordered" evidence="1">
    <location>
        <begin position="1"/>
        <end position="20"/>
    </location>
</feature>
<dbReference type="SUPFAM" id="SSF54001">
    <property type="entry name" value="Cysteine proteinases"/>
    <property type="match status" value="1"/>
</dbReference>
<keyword evidence="4" id="KW-1185">Reference proteome</keyword>
<dbReference type="EMBL" id="SODP01000002">
    <property type="protein sequence ID" value="TDW71081.1"/>
    <property type="molecule type" value="Genomic_DNA"/>
</dbReference>
<dbReference type="InterPro" id="IPR038765">
    <property type="entry name" value="Papain-like_cys_pep_sf"/>
</dbReference>
<protein>
    <submittedName>
        <fullName evidence="3">Transglutaminase superfamily protein</fullName>
    </submittedName>
</protein>
<dbReference type="Pfam" id="PF01841">
    <property type="entry name" value="Transglut_core"/>
    <property type="match status" value="1"/>
</dbReference>
<evidence type="ECO:0000313" key="4">
    <source>
        <dbReference type="Proteomes" id="UP000295146"/>
    </source>
</evidence>
<dbReference type="Proteomes" id="UP000295146">
    <property type="component" value="Unassembled WGS sequence"/>
</dbReference>
<evidence type="ECO:0000256" key="1">
    <source>
        <dbReference type="SAM" id="MobiDB-lite"/>
    </source>
</evidence>
<comment type="caution">
    <text evidence="3">The sequence shown here is derived from an EMBL/GenBank/DDBJ whole genome shotgun (WGS) entry which is preliminary data.</text>
</comment>
<feature type="domain" description="Transglutaminase-like" evidence="2">
    <location>
        <begin position="63"/>
        <end position="143"/>
    </location>
</feature>
<organism evidence="3 4">
    <name type="scientific">Kribbella pratensis</name>
    <dbReference type="NCBI Taxonomy" id="2512112"/>
    <lineage>
        <taxon>Bacteria</taxon>
        <taxon>Bacillati</taxon>
        <taxon>Actinomycetota</taxon>
        <taxon>Actinomycetes</taxon>
        <taxon>Propionibacteriales</taxon>
        <taxon>Kribbellaceae</taxon>
        <taxon>Kribbella</taxon>
    </lineage>
</organism>
<gene>
    <name evidence="3" type="ORF">EV653_5153</name>
</gene>
<dbReference type="InterPro" id="IPR002931">
    <property type="entry name" value="Transglutaminase-like"/>
</dbReference>
<name>A0A4R8C766_9ACTN</name>
<dbReference type="OrthoDB" id="4461372at2"/>
<evidence type="ECO:0000313" key="3">
    <source>
        <dbReference type="EMBL" id="TDW71081.1"/>
    </source>
</evidence>